<evidence type="ECO:0000256" key="4">
    <source>
        <dbReference type="PROSITE-ProRule" id="PRU00335"/>
    </source>
</evidence>
<dbReference type="SUPFAM" id="SSF48498">
    <property type="entry name" value="Tetracyclin repressor-like, C-terminal domain"/>
    <property type="match status" value="1"/>
</dbReference>
<sequence length="220" mass="24593">MAQQADGTARRGRGRPPRLSRDQIVRAAVELAAREPGVVLTIKRVAEAVDSAPMALYRYFPDRDDLLQAVADRIIADAEHTEPPGDTWQDQLRAWMHTSRERLRPYRQLLSYMAATEQPAWVPALVTLTRVLRPLRLGEDELALAVTLVCSTVIGHAVYETHRRPAEQKMAGLREALALRPQEEQEAVAPLLPRLPDAQRRLYDVVVDRTIAAVEALATG</sequence>
<dbReference type="InterPro" id="IPR004111">
    <property type="entry name" value="Repressor_TetR_C"/>
</dbReference>
<accession>A0ABW8LIN9</accession>
<dbReference type="SUPFAM" id="SSF46689">
    <property type="entry name" value="Homeodomain-like"/>
    <property type="match status" value="1"/>
</dbReference>
<dbReference type="PANTHER" id="PTHR30055">
    <property type="entry name" value="HTH-TYPE TRANSCRIPTIONAL REGULATOR RUTR"/>
    <property type="match status" value="1"/>
</dbReference>
<dbReference type="EMBL" id="JBJDQH010000004">
    <property type="protein sequence ID" value="MFK4265774.1"/>
    <property type="molecule type" value="Genomic_DNA"/>
</dbReference>
<dbReference type="InterPro" id="IPR050109">
    <property type="entry name" value="HTH-type_TetR-like_transc_reg"/>
</dbReference>
<comment type="caution">
    <text evidence="6">The sequence shown here is derived from an EMBL/GenBank/DDBJ whole genome shotgun (WGS) entry which is preliminary data.</text>
</comment>
<reference evidence="6 7" key="1">
    <citation type="submission" date="2024-11" db="EMBL/GenBank/DDBJ databases">
        <title>The Natural Products Discovery Center: Release of the First 8490 Sequenced Strains for Exploring Actinobacteria Biosynthetic Diversity.</title>
        <authorList>
            <person name="Kalkreuter E."/>
            <person name="Kautsar S.A."/>
            <person name="Yang D."/>
            <person name="Bader C.D."/>
            <person name="Teijaro C.N."/>
            <person name="Fluegel L."/>
            <person name="Davis C.M."/>
            <person name="Simpson J.R."/>
            <person name="Lauterbach L."/>
            <person name="Steele A.D."/>
            <person name="Gui C."/>
            <person name="Meng S."/>
            <person name="Li G."/>
            <person name="Viehrig K."/>
            <person name="Ye F."/>
            <person name="Su P."/>
            <person name="Kiefer A.F."/>
            <person name="Nichols A."/>
            <person name="Cepeda A.J."/>
            <person name="Yan W."/>
            <person name="Fan B."/>
            <person name="Jiang Y."/>
            <person name="Adhikari A."/>
            <person name="Zheng C.-J."/>
            <person name="Schuster L."/>
            <person name="Cowan T.M."/>
            <person name="Smanski M.J."/>
            <person name="Chevrette M.G."/>
            <person name="De Carvalho L.P.S."/>
            <person name="Shen B."/>
        </authorList>
    </citation>
    <scope>NUCLEOTIDE SEQUENCE [LARGE SCALE GENOMIC DNA]</scope>
    <source>
        <strain evidence="6 7">NPDC020863</strain>
    </source>
</reference>
<keyword evidence="1" id="KW-0805">Transcription regulation</keyword>
<proteinExistence type="predicted"/>
<evidence type="ECO:0000313" key="7">
    <source>
        <dbReference type="Proteomes" id="UP001620295"/>
    </source>
</evidence>
<dbReference type="PROSITE" id="PS50977">
    <property type="entry name" value="HTH_TETR_2"/>
    <property type="match status" value="1"/>
</dbReference>
<dbReference type="Pfam" id="PF02909">
    <property type="entry name" value="TetR_C_1"/>
    <property type="match status" value="1"/>
</dbReference>
<dbReference type="Proteomes" id="UP001620295">
    <property type="component" value="Unassembled WGS sequence"/>
</dbReference>
<dbReference type="InterPro" id="IPR036271">
    <property type="entry name" value="Tet_transcr_reg_TetR-rel_C_sf"/>
</dbReference>
<evidence type="ECO:0000256" key="3">
    <source>
        <dbReference type="ARBA" id="ARBA00023163"/>
    </source>
</evidence>
<gene>
    <name evidence="6" type="ORF">ACI2L5_12630</name>
</gene>
<dbReference type="PANTHER" id="PTHR30055:SF234">
    <property type="entry name" value="HTH-TYPE TRANSCRIPTIONAL REGULATOR BETI"/>
    <property type="match status" value="1"/>
</dbReference>
<evidence type="ECO:0000259" key="5">
    <source>
        <dbReference type="PROSITE" id="PS50977"/>
    </source>
</evidence>
<dbReference type="InterPro" id="IPR001647">
    <property type="entry name" value="HTH_TetR"/>
</dbReference>
<name>A0ABW8LIN9_9ACTN</name>
<dbReference type="InterPro" id="IPR009057">
    <property type="entry name" value="Homeodomain-like_sf"/>
</dbReference>
<keyword evidence="3" id="KW-0804">Transcription</keyword>
<dbReference type="Pfam" id="PF00440">
    <property type="entry name" value="TetR_N"/>
    <property type="match status" value="1"/>
</dbReference>
<keyword evidence="2 4" id="KW-0238">DNA-binding</keyword>
<evidence type="ECO:0000256" key="1">
    <source>
        <dbReference type="ARBA" id="ARBA00023015"/>
    </source>
</evidence>
<evidence type="ECO:0000256" key="2">
    <source>
        <dbReference type="ARBA" id="ARBA00023125"/>
    </source>
</evidence>
<feature type="DNA-binding region" description="H-T-H motif" evidence="4">
    <location>
        <begin position="41"/>
        <end position="60"/>
    </location>
</feature>
<protein>
    <submittedName>
        <fullName evidence="6">TetR/AcrR family transcriptional regulator</fullName>
    </submittedName>
</protein>
<feature type="domain" description="HTH tetR-type" evidence="5">
    <location>
        <begin position="18"/>
        <end position="78"/>
    </location>
</feature>
<dbReference type="RefSeq" id="WP_358647512.1">
    <property type="nucleotide sequence ID" value="NZ_JBFAEV010000069.1"/>
</dbReference>
<evidence type="ECO:0000313" key="6">
    <source>
        <dbReference type="EMBL" id="MFK4265774.1"/>
    </source>
</evidence>
<keyword evidence="7" id="KW-1185">Reference proteome</keyword>
<dbReference type="Gene3D" id="1.10.357.10">
    <property type="entry name" value="Tetracycline Repressor, domain 2"/>
    <property type="match status" value="1"/>
</dbReference>
<organism evidence="6 7">
    <name type="scientific">Streptomyces milbemycinicus</name>
    <dbReference type="NCBI Taxonomy" id="476552"/>
    <lineage>
        <taxon>Bacteria</taxon>
        <taxon>Bacillati</taxon>
        <taxon>Actinomycetota</taxon>
        <taxon>Actinomycetes</taxon>
        <taxon>Kitasatosporales</taxon>
        <taxon>Streptomycetaceae</taxon>
        <taxon>Streptomyces</taxon>
    </lineage>
</organism>